<dbReference type="GO" id="GO:0003990">
    <property type="term" value="F:acetylcholinesterase activity"/>
    <property type="evidence" value="ECO:0007669"/>
    <property type="project" value="TreeGrafter"/>
</dbReference>
<comment type="similarity">
    <text evidence="1">Belongs to the type-B carboxylesterase/lipase family.</text>
</comment>
<evidence type="ECO:0000256" key="1">
    <source>
        <dbReference type="ARBA" id="ARBA00005964"/>
    </source>
</evidence>
<dbReference type="Gene3D" id="3.40.50.1820">
    <property type="entry name" value="alpha/beta hydrolase"/>
    <property type="match status" value="1"/>
</dbReference>
<keyword evidence="2" id="KW-0719">Serine esterase</keyword>
<dbReference type="ESTHER" id="strea-a0a0n5cht2">
    <property type="family name" value="Cholinesterase-like"/>
</dbReference>
<protein>
    <submittedName>
        <fullName evidence="7">Acetylcholinesterase</fullName>
    </submittedName>
</protein>
<dbReference type="InterPro" id="IPR050654">
    <property type="entry name" value="AChE-related_enzymes"/>
</dbReference>
<dbReference type="InterPro" id="IPR000997">
    <property type="entry name" value="Cholinesterase"/>
</dbReference>
<evidence type="ECO:0000256" key="3">
    <source>
        <dbReference type="ARBA" id="ARBA00022801"/>
    </source>
</evidence>
<dbReference type="Proteomes" id="UP000046392">
    <property type="component" value="Unplaced"/>
</dbReference>
<dbReference type="GO" id="GO:0006581">
    <property type="term" value="P:acetylcholine catabolic process"/>
    <property type="evidence" value="ECO:0007669"/>
    <property type="project" value="TreeGrafter"/>
</dbReference>
<accession>A0A0N5CHT2</accession>
<dbReference type="GO" id="GO:0019695">
    <property type="term" value="P:choline metabolic process"/>
    <property type="evidence" value="ECO:0007669"/>
    <property type="project" value="TreeGrafter"/>
</dbReference>
<keyword evidence="3" id="KW-0378">Hydrolase</keyword>
<dbReference type="AlphaFoldDB" id="A0A0N5CHT2"/>
<dbReference type="GO" id="GO:0005615">
    <property type="term" value="C:extracellular space"/>
    <property type="evidence" value="ECO:0007669"/>
    <property type="project" value="TreeGrafter"/>
</dbReference>
<name>A0A0N5CHT2_STREA</name>
<keyword evidence="4" id="KW-1015">Disulfide bond</keyword>
<evidence type="ECO:0000313" key="7">
    <source>
        <dbReference type="WBParaSite" id="SPAL_0001739600.1"/>
    </source>
</evidence>
<evidence type="ECO:0000259" key="5">
    <source>
        <dbReference type="Pfam" id="PF00135"/>
    </source>
</evidence>
<dbReference type="GO" id="GO:0005886">
    <property type="term" value="C:plasma membrane"/>
    <property type="evidence" value="ECO:0007669"/>
    <property type="project" value="TreeGrafter"/>
</dbReference>
<proteinExistence type="inferred from homology"/>
<feature type="domain" description="Carboxylesterase type B" evidence="5">
    <location>
        <begin position="7"/>
        <end position="499"/>
    </location>
</feature>
<organism evidence="6 7">
    <name type="scientific">Strongyloides papillosus</name>
    <name type="common">Intestinal threadworm</name>
    <dbReference type="NCBI Taxonomy" id="174720"/>
    <lineage>
        <taxon>Eukaryota</taxon>
        <taxon>Metazoa</taxon>
        <taxon>Ecdysozoa</taxon>
        <taxon>Nematoda</taxon>
        <taxon>Chromadorea</taxon>
        <taxon>Rhabditida</taxon>
        <taxon>Tylenchina</taxon>
        <taxon>Panagrolaimomorpha</taxon>
        <taxon>Strongyloidoidea</taxon>
        <taxon>Strongyloididae</taxon>
        <taxon>Strongyloides</taxon>
    </lineage>
</organism>
<dbReference type="InterPro" id="IPR029058">
    <property type="entry name" value="AB_hydrolase_fold"/>
</dbReference>
<dbReference type="PRINTS" id="PR00878">
    <property type="entry name" value="CHOLNESTRASE"/>
</dbReference>
<evidence type="ECO:0000256" key="4">
    <source>
        <dbReference type="ARBA" id="ARBA00023157"/>
    </source>
</evidence>
<dbReference type="PANTHER" id="PTHR43918">
    <property type="entry name" value="ACETYLCHOLINESTERASE"/>
    <property type="match status" value="1"/>
</dbReference>
<evidence type="ECO:0000256" key="2">
    <source>
        <dbReference type="ARBA" id="ARBA00022487"/>
    </source>
</evidence>
<dbReference type="STRING" id="174720.A0A0N5CHT2"/>
<keyword evidence="6" id="KW-1185">Reference proteome</keyword>
<dbReference type="Pfam" id="PF00135">
    <property type="entry name" value="COesterase"/>
    <property type="match status" value="1"/>
</dbReference>
<dbReference type="WBParaSite" id="SPAL_0001739600.1">
    <property type="protein sequence ID" value="SPAL_0001739600.1"/>
    <property type="gene ID" value="SPAL_0001739600"/>
</dbReference>
<evidence type="ECO:0000313" key="6">
    <source>
        <dbReference type="Proteomes" id="UP000046392"/>
    </source>
</evidence>
<dbReference type="InterPro" id="IPR002018">
    <property type="entry name" value="CarbesteraseB"/>
</dbReference>
<dbReference type="SUPFAM" id="SSF53474">
    <property type="entry name" value="alpha/beta-Hydrolases"/>
    <property type="match status" value="1"/>
</dbReference>
<dbReference type="PANTHER" id="PTHR43918:SF15">
    <property type="entry name" value="CARBOXYLIC ESTER HYDROLASE"/>
    <property type="match status" value="1"/>
</dbReference>
<sequence>MEFPDGNVTEYLGIPFAYPPMGLYRFRGPVELEKPAWNGTLDAVKLAKHCIQPTQRINFTEYDDMNSKNLTSEDCLQLNIWVPQNSSGDVIVFIFGGDYNSGSPSLDIYNGSILALRTQSIIVNLNYRLGIFGFGYLGENSEVRGNMGLLDQQLGLKWVHENIYAFGGDPSKVTLFGENAGGASVTAHLFSNASHPFFSKAIIISGVISNVWATVSEDIAEANTRNVSAILKCNGTDTEILKCLQEVNATTLLNASLAVSNPKQLPLNIPFLPIQNDTVFFSGNVEKKIFKRDMKKDADMLVGITSDEANNFMHLILEKYNCSFDLSKDISSIENQCLLDDNIFKGVVEMISNMIDFNEQETKSLYDVYSEMRTNATKGKIYELLRDFLFDCTIASFAQRYYGLTNKKVYFYDFKHSLPINLMQEFMEPMFGQDLIYIFGYPFRHPEKYTNEELEKEKKFSEKLMEHIRKFVRFGDLDETWQEFKSNSTKALVINEHFLETSDRKYVHALSRTCKSFDKIISSFVSRNVKDFAENQGIKN</sequence>
<reference evidence="7" key="1">
    <citation type="submission" date="2017-02" db="UniProtKB">
        <authorList>
            <consortium name="WormBaseParasite"/>
        </authorList>
    </citation>
    <scope>IDENTIFICATION</scope>
</reference>